<reference evidence="2 3" key="1">
    <citation type="submission" date="2019-11" db="EMBL/GenBank/DDBJ databases">
        <title>Whole genome sequence of Oryza granulata.</title>
        <authorList>
            <person name="Li W."/>
        </authorList>
    </citation>
    <scope>NUCLEOTIDE SEQUENCE [LARGE SCALE GENOMIC DNA]</scope>
    <source>
        <strain evidence="3">cv. Menghai</strain>
        <tissue evidence="2">Leaf</tissue>
    </source>
</reference>
<organism evidence="2 3">
    <name type="scientific">Oryza meyeriana var. granulata</name>
    <dbReference type="NCBI Taxonomy" id="110450"/>
    <lineage>
        <taxon>Eukaryota</taxon>
        <taxon>Viridiplantae</taxon>
        <taxon>Streptophyta</taxon>
        <taxon>Embryophyta</taxon>
        <taxon>Tracheophyta</taxon>
        <taxon>Spermatophyta</taxon>
        <taxon>Magnoliopsida</taxon>
        <taxon>Liliopsida</taxon>
        <taxon>Poales</taxon>
        <taxon>Poaceae</taxon>
        <taxon>BOP clade</taxon>
        <taxon>Oryzoideae</taxon>
        <taxon>Oryzeae</taxon>
        <taxon>Oryzinae</taxon>
        <taxon>Oryza</taxon>
        <taxon>Oryza meyeriana</taxon>
    </lineage>
</organism>
<dbReference type="AlphaFoldDB" id="A0A6G1F0K6"/>
<protein>
    <recommendedName>
        <fullName evidence="4">DUF834 domain-containing protein</fullName>
    </recommendedName>
</protein>
<dbReference type="Proteomes" id="UP000479710">
    <property type="component" value="Unassembled WGS sequence"/>
</dbReference>
<keyword evidence="3" id="KW-1185">Reference proteome</keyword>
<evidence type="ECO:0000313" key="3">
    <source>
        <dbReference type="Proteomes" id="UP000479710"/>
    </source>
</evidence>
<dbReference type="EMBL" id="SPHZ02000002">
    <property type="protein sequence ID" value="KAF0930365.1"/>
    <property type="molecule type" value="Genomic_DNA"/>
</dbReference>
<proteinExistence type="predicted"/>
<feature type="region of interest" description="Disordered" evidence="1">
    <location>
        <begin position="1"/>
        <end position="28"/>
    </location>
</feature>
<accession>A0A6G1F0K6</accession>
<comment type="caution">
    <text evidence="2">The sequence shown here is derived from an EMBL/GenBank/DDBJ whole genome shotgun (WGS) entry which is preliminary data.</text>
</comment>
<name>A0A6G1F0K6_9ORYZ</name>
<feature type="region of interest" description="Disordered" evidence="1">
    <location>
        <begin position="51"/>
        <end position="70"/>
    </location>
</feature>
<evidence type="ECO:0000313" key="2">
    <source>
        <dbReference type="EMBL" id="KAF0930365.1"/>
    </source>
</evidence>
<feature type="region of interest" description="Disordered" evidence="1">
    <location>
        <begin position="79"/>
        <end position="100"/>
    </location>
</feature>
<gene>
    <name evidence="2" type="ORF">E2562_032203</name>
</gene>
<sequence length="100" mass="10593">MEKPSGEVGTKMEEAVGSGSRVEASPCRIEGGRGCRRLDLELLHQPVARRRPTVAEHVQPLPSSSAGQQLGCRAMASFSMDSDRGDEGATSVAAEAQIQQ</sequence>
<evidence type="ECO:0008006" key="4">
    <source>
        <dbReference type="Google" id="ProtNLM"/>
    </source>
</evidence>
<feature type="compositionally biased region" description="Basic and acidic residues" evidence="1">
    <location>
        <begin position="1"/>
        <end position="14"/>
    </location>
</feature>
<evidence type="ECO:0000256" key="1">
    <source>
        <dbReference type="SAM" id="MobiDB-lite"/>
    </source>
</evidence>